<comment type="caution">
    <text evidence="2">The sequence shown here is derived from an EMBL/GenBank/DDBJ whole genome shotgun (WGS) entry which is preliminary data.</text>
</comment>
<dbReference type="AlphaFoldDB" id="A0AAW0BP34"/>
<accession>A0AAW0BP34</accession>
<keyword evidence="3" id="KW-1185">Reference proteome</keyword>
<feature type="compositionally biased region" description="Polar residues" evidence="1">
    <location>
        <begin position="39"/>
        <end position="54"/>
    </location>
</feature>
<evidence type="ECO:0000256" key="1">
    <source>
        <dbReference type="SAM" id="MobiDB-lite"/>
    </source>
</evidence>
<feature type="region of interest" description="Disordered" evidence="1">
    <location>
        <begin position="307"/>
        <end position="336"/>
    </location>
</feature>
<proteinExistence type="predicted"/>
<dbReference type="Proteomes" id="UP001362999">
    <property type="component" value="Unassembled WGS sequence"/>
</dbReference>
<protein>
    <submittedName>
        <fullName evidence="2">Uncharacterized protein</fullName>
    </submittedName>
</protein>
<feature type="region of interest" description="Disordered" evidence="1">
    <location>
        <begin position="39"/>
        <end position="69"/>
    </location>
</feature>
<evidence type="ECO:0000313" key="2">
    <source>
        <dbReference type="EMBL" id="KAK7028479.1"/>
    </source>
</evidence>
<feature type="compositionally biased region" description="Basic residues" evidence="1">
    <location>
        <begin position="320"/>
        <end position="330"/>
    </location>
</feature>
<evidence type="ECO:0000313" key="3">
    <source>
        <dbReference type="Proteomes" id="UP001362999"/>
    </source>
</evidence>
<organism evidence="2 3">
    <name type="scientific">Favolaschia claudopus</name>
    <dbReference type="NCBI Taxonomy" id="2862362"/>
    <lineage>
        <taxon>Eukaryota</taxon>
        <taxon>Fungi</taxon>
        <taxon>Dikarya</taxon>
        <taxon>Basidiomycota</taxon>
        <taxon>Agaricomycotina</taxon>
        <taxon>Agaricomycetes</taxon>
        <taxon>Agaricomycetidae</taxon>
        <taxon>Agaricales</taxon>
        <taxon>Marasmiineae</taxon>
        <taxon>Mycenaceae</taxon>
        <taxon>Favolaschia</taxon>
    </lineage>
</organism>
<sequence length="356" mass="39181">MLAKLSSLTILDTAIDTPGIPPIPSLKQGVECTTAIRRASSSRPNTLLGQQPTHWHSDSRRRRRERQSPVAPIWVKAQFPTTRHTAADASPSSLSLLYPFGTYPASPSPTRRFRQLIRPHLTSNAPLSARKPRRLTPNSFPHLHLRAPTLRRRTYSRRTFLLPLHAAPFPPSRPSPLSPSPLLYSHPTIPRLSDAATVRNADADTYIISTEKELQAALAAAPTDPNPATPPTPTYSLMPPHARFPAIPPFHPASFHSQLHLQFRPRAPVSAAVSLNTLNDVVGELEIALEIKFDHVEYVDSLSLLLPTSAPSRPTTPTSRRAKTRQRARKQININAPPNLVLGKEIRGKTGGGGRD</sequence>
<reference evidence="2 3" key="1">
    <citation type="journal article" date="2024" name="J Genomics">
        <title>Draft genome sequencing and assembly of Favolaschia claudopus CIRM-BRFM 2984 isolated from oak limbs.</title>
        <authorList>
            <person name="Navarro D."/>
            <person name="Drula E."/>
            <person name="Chaduli D."/>
            <person name="Cazenave R."/>
            <person name="Ahrendt S."/>
            <person name="Wang J."/>
            <person name="Lipzen A."/>
            <person name="Daum C."/>
            <person name="Barry K."/>
            <person name="Grigoriev I.V."/>
            <person name="Favel A."/>
            <person name="Rosso M.N."/>
            <person name="Martin F."/>
        </authorList>
    </citation>
    <scope>NUCLEOTIDE SEQUENCE [LARGE SCALE GENOMIC DNA]</scope>
    <source>
        <strain evidence="2 3">CIRM-BRFM 2984</strain>
    </source>
</reference>
<gene>
    <name evidence="2" type="ORF">R3P38DRAFT_3518409</name>
</gene>
<dbReference type="EMBL" id="JAWWNJ010000028">
    <property type="protein sequence ID" value="KAK7028479.1"/>
    <property type="molecule type" value="Genomic_DNA"/>
</dbReference>
<feature type="compositionally biased region" description="Low complexity" evidence="1">
    <location>
        <begin position="307"/>
        <end position="319"/>
    </location>
</feature>
<name>A0AAW0BP34_9AGAR</name>